<evidence type="ECO:0000256" key="4">
    <source>
        <dbReference type="SAM" id="Phobius"/>
    </source>
</evidence>
<dbReference type="VEuPathDB" id="FungiDB:TAPDE_005453"/>
<comment type="caution">
    <text evidence="6">The sequence shown here is derived from an EMBL/GenBank/DDBJ whole genome shotgun (WGS) entry which is preliminary data.</text>
</comment>
<feature type="domain" description="Xylanolytic transcriptional activator regulatory" evidence="5">
    <location>
        <begin position="261"/>
        <end position="334"/>
    </location>
</feature>
<evidence type="ECO:0000256" key="1">
    <source>
        <dbReference type="ARBA" id="ARBA00004123"/>
    </source>
</evidence>
<accession>S0BE62</accession>
<keyword evidence="2" id="KW-0539">Nucleus</keyword>
<dbReference type="OrthoDB" id="762982at2759"/>
<evidence type="ECO:0000313" key="7">
    <source>
        <dbReference type="Proteomes" id="UP000013776"/>
    </source>
</evidence>
<feature type="coiled-coil region" evidence="3">
    <location>
        <begin position="9"/>
        <end position="36"/>
    </location>
</feature>
<dbReference type="Pfam" id="PF04082">
    <property type="entry name" value="Fungal_trans"/>
    <property type="match status" value="1"/>
</dbReference>
<organism evidence="6 7">
    <name type="scientific">Taphrina deformans (strain PYCC 5710 / ATCC 11124 / CBS 356.35 / IMI 108563 / JCM 9778 / NBRC 8474)</name>
    <name type="common">Peach leaf curl fungus</name>
    <name type="synonym">Lalaria deformans</name>
    <dbReference type="NCBI Taxonomy" id="1097556"/>
    <lineage>
        <taxon>Eukaryota</taxon>
        <taxon>Fungi</taxon>
        <taxon>Dikarya</taxon>
        <taxon>Ascomycota</taxon>
        <taxon>Taphrinomycotina</taxon>
        <taxon>Taphrinomycetes</taxon>
        <taxon>Taphrinales</taxon>
        <taxon>Taphrinaceae</taxon>
        <taxon>Taphrina</taxon>
    </lineage>
</organism>
<keyword evidence="3" id="KW-0175">Coiled coil</keyword>
<reference evidence="6 7" key="1">
    <citation type="journal article" date="2013" name="MBio">
        <title>Genome sequencing of the plant pathogen Taphrina deformans, the causal agent of peach leaf curl.</title>
        <authorList>
            <person name="Cisse O.H."/>
            <person name="Almeida J.M.G.C.F."/>
            <person name="Fonseca A."/>
            <person name="Kumar A.A."/>
            <person name="Salojaervi J."/>
            <person name="Overmyer K."/>
            <person name="Hauser P.M."/>
            <person name="Pagni M."/>
        </authorList>
    </citation>
    <scope>NUCLEOTIDE SEQUENCE [LARGE SCALE GENOMIC DNA]</scope>
    <source>
        <strain evidence="7">PYCC 5710 / ATCC 11124 / CBS 356.35 / IMI 108563 / JCM 9778 / NBRC 8474</strain>
    </source>
</reference>
<dbReference type="eggNOG" id="ENOG502QSY9">
    <property type="taxonomic scope" value="Eukaryota"/>
</dbReference>
<dbReference type="STRING" id="1097556.S0BE62"/>
<dbReference type="GO" id="GO:0005634">
    <property type="term" value="C:nucleus"/>
    <property type="evidence" value="ECO:0007669"/>
    <property type="project" value="UniProtKB-SubCell"/>
</dbReference>
<protein>
    <recommendedName>
        <fullName evidence="5">Xylanolytic transcriptional activator regulatory domain-containing protein</fullName>
    </recommendedName>
</protein>
<dbReference type="SMART" id="SM00906">
    <property type="entry name" value="Fungal_trans"/>
    <property type="match status" value="1"/>
</dbReference>
<dbReference type="InterPro" id="IPR007219">
    <property type="entry name" value="XnlR_reg_dom"/>
</dbReference>
<feature type="transmembrane region" description="Helical" evidence="4">
    <location>
        <begin position="229"/>
        <end position="252"/>
    </location>
</feature>
<proteinExistence type="predicted"/>
<dbReference type="AlphaFoldDB" id="S0BE62"/>
<dbReference type="GO" id="GO:0008270">
    <property type="term" value="F:zinc ion binding"/>
    <property type="evidence" value="ECO:0007669"/>
    <property type="project" value="InterPro"/>
</dbReference>
<dbReference type="GO" id="GO:0003677">
    <property type="term" value="F:DNA binding"/>
    <property type="evidence" value="ECO:0007669"/>
    <property type="project" value="InterPro"/>
</dbReference>
<keyword evidence="4" id="KW-1133">Transmembrane helix</keyword>
<evidence type="ECO:0000256" key="3">
    <source>
        <dbReference type="SAM" id="Coils"/>
    </source>
</evidence>
<dbReference type="EMBL" id="CAHR02000339">
    <property type="protein sequence ID" value="CCG84896.1"/>
    <property type="molecule type" value="Genomic_DNA"/>
</dbReference>
<dbReference type="PANTHER" id="PTHR31001">
    <property type="entry name" value="UNCHARACTERIZED TRANSCRIPTIONAL REGULATORY PROTEIN"/>
    <property type="match status" value="1"/>
</dbReference>
<dbReference type="PANTHER" id="PTHR31001:SF90">
    <property type="entry name" value="CENTROMERE DNA-BINDING PROTEIN COMPLEX CBF3 SUBUNIT B"/>
    <property type="match status" value="1"/>
</dbReference>
<comment type="subcellular location">
    <subcellularLocation>
        <location evidence="1">Nucleus</location>
    </subcellularLocation>
</comment>
<dbReference type="CDD" id="cd12148">
    <property type="entry name" value="fungal_TF_MHR"/>
    <property type="match status" value="1"/>
</dbReference>
<sequence length="676" mass="76149">MDASNTIRIEHVQSDNQALQERVGKLEELVRTYASQSDAGQAIAPHQESSLYVDLAVEHPSLDGDLLGPGRLAGRSKLQEDSQRAQSRYKSLTAWDHILRELDELKLAVSDSSFDPAHSDEGANLDVLETGGPFFASPGQSFQLLYSALPPRAQMDALLTQYLNSYHPFHPIINPTKFREDYKLFLAEPKDPIMLSLLFGMMSLAIVNNQPQERQADKYVKLSLQALQLSHFTTTFNLTTVVCLINIIFFLLRERFQQTFTWILFGCTLQIARALGLHRDPSHFGITGQECQTRRHIWTALLTQDAIFAARYGRTTVIDTEEWDSKTPDHLTDEGYRATDQMPACYAHAKRVTAITIGRLFKSLFRPRARPSYQTVIDVERDIRMSHETLARRLAEAAIKTKSNYQGIQWLYTKFSPFILAYSLIVVHRPFMVRKTTEFMHSRVTCLASARTMLNIVAEMQQRGGMDHWIWHIRECSNIAYVPAATLLCVGLHIRNSPDFATLPADRDTVDPEEDHRLIQQVIQNLQPDSDAYRIIQDLYAQVCGSGIDLDQASGQMDFSVGDHNVAGPCTYPDFYDWGNIPTAKDGSWPNSLASSGSVDRGSYCAQAQNPEAVALPHLNEPPALPPASTFHAHLGEMYPNGMADHMLDGETTDHLVNNFDSSVAPYWNADHWPNR</sequence>
<keyword evidence="7" id="KW-1185">Reference proteome</keyword>
<gene>
    <name evidence="6" type="ORF">TAPDE_005453</name>
</gene>
<evidence type="ECO:0000313" key="6">
    <source>
        <dbReference type="EMBL" id="CCG84896.1"/>
    </source>
</evidence>
<dbReference type="InterPro" id="IPR050613">
    <property type="entry name" value="Sec_Metabolite_Reg"/>
</dbReference>
<keyword evidence="4" id="KW-0812">Transmembrane</keyword>
<name>S0BE62_TAPDE</name>
<keyword evidence="4" id="KW-0472">Membrane</keyword>
<evidence type="ECO:0000259" key="5">
    <source>
        <dbReference type="SMART" id="SM00906"/>
    </source>
</evidence>
<evidence type="ECO:0000256" key="2">
    <source>
        <dbReference type="ARBA" id="ARBA00023242"/>
    </source>
</evidence>
<dbReference type="Proteomes" id="UP000013776">
    <property type="component" value="Unassembled WGS sequence"/>
</dbReference>
<dbReference type="GO" id="GO:0006351">
    <property type="term" value="P:DNA-templated transcription"/>
    <property type="evidence" value="ECO:0007669"/>
    <property type="project" value="InterPro"/>
</dbReference>